<reference evidence="1" key="1">
    <citation type="journal article" date="2019" name="Sci. Rep.">
        <title>Draft genome of Tanacetum cinerariifolium, the natural source of mosquito coil.</title>
        <authorList>
            <person name="Yamashiro T."/>
            <person name="Shiraishi A."/>
            <person name="Satake H."/>
            <person name="Nakayama K."/>
        </authorList>
    </citation>
    <scope>NUCLEOTIDE SEQUENCE</scope>
</reference>
<dbReference type="EMBL" id="BKCJ010001680">
    <property type="protein sequence ID" value="GEU43233.1"/>
    <property type="molecule type" value="Genomic_DNA"/>
</dbReference>
<name>A0A6L2K1Q1_TANCI</name>
<comment type="caution">
    <text evidence="1">The sequence shown here is derived from an EMBL/GenBank/DDBJ whole genome shotgun (WGS) entry which is preliminary data.</text>
</comment>
<protein>
    <submittedName>
        <fullName evidence="1">Uncharacterized protein</fullName>
    </submittedName>
</protein>
<organism evidence="1">
    <name type="scientific">Tanacetum cinerariifolium</name>
    <name type="common">Dalmatian daisy</name>
    <name type="synonym">Chrysanthemum cinerariifolium</name>
    <dbReference type="NCBI Taxonomy" id="118510"/>
    <lineage>
        <taxon>Eukaryota</taxon>
        <taxon>Viridiplantae</taxon>
        <taxon>Streptophyta</taxon>
        <taxon>Embryophyta</taxon>
        <taxon>Tracheophyta</taxon>
        <taxon>Spermatophyta</taxon>
        <taxon>Magnoliopsida</taxon>
        <taxon>eudicotyledons</taxon>
        <taxon>Gunneridae</taxon>
        <taxon>Pentapetalae</taxon>
        <taxon>asterids</taxon>
        <taxon>campanulids</taxon>
        <taxon>Asterales</taxon>
        <taxon>Asteraceae</taxon>
        <taxon>Asteroideae</taxon>
        <taxon>Anthemideae</taxon>
        <taxon>Anthemidinae</taxon>
        <taxon>Tanacetum</taxon>
    </lineage>
</organism>
<accession>A0A6L2K1Q1</accession>
<evidence type="ECO:0000313" key="1">
    <source>
        <dbReference type="EMBL" id="GEU43233.1"/>
    </source>
</evidence>
<dbReference type="AlphaFoldDB" id="A0A6L2K1Q1"/>
<proteinExistence type="predicted"/>
<sequence length="323" mass="37223">MGMESQSLVTSVKARYTVDFVHFALRELEIHSLMIQLRILTMILQTLSTHHHNPRHTLVSYVEMIITTQAKENLMKSIQTFFKKFDYISFGERPMALLLAHKRFSEIKQAFREKQHQQENIQELLRKLLNDLKFLNGILPERGEHATQISTPNWKCPVFYVDDDDDEYSIQYREYLENSSNAIAPEEPDNSLSIGVEHLDTIPETKSDEVIYSSVEDLVPIPSESEDTSRSDSECVLPSDVNSLFDEVLKDIEYKDSYDSNLDESTFLVTPLSDSNEDEYFTPGDDVELLLHRDPSTPMMSVVSILEGFTDEPPLEENDDLFI</sequence>
<gene>
    <name evidence="1" type="ORF">Tci_015211</name>
</gene>